<accession>A0A135L4U5</accession>
<evidence type="ECO:0000256" key="5">
    <source>
        <dbReference type="ARBA" id="ARBA00022806"/>
    </source>
</evidence>
<keyword evidence="4" id="KW-0378">Hydrolase</keyword>
<dbReference type="Proteomes" id="UP000070352">
    <property type="component" value="Unassembled WGS sequence"/>
</dbReference>
<evidence type="ECO:0000313" key="13">
    <source>
        <dbReference type="EMBL" id="KXG43883.1"/>
    </source>
</evidence>
<dbReference type="Pfam" id="PF13361">
    <property type="entry name" value="UvrD_C"/>
    <property type="match status" value="1"/>
</dbReference>
<dbReference type="InterPro" id="IPR049035">
    <property type="entry name" value="ADDB_N"/>
</dbReference>
<dbReference type="PANTHER" id="PTHR30591">
    <property type="entry name" value="RECBCD ENZYME SUBUNIT RECC"/>
    <property type="match status" value="1"/>
</dbReference>
<dbReference type="GO" id="GO:0006281">
    <property type="term" value="P:DNA repair"/>
    <property type="evidence" value="ECO:0007669"/>
    <property type="project" value="UniProtKB-KW"/>
</dbReference>
<evidence type="ECO:0000256" key="4">
    <source>
        <dbReference type="ARBA" id="ARBA00022801"/>
    </source>
</evidence>
<name>A0A135L4U5_9BACI</name>
<keyword evidence="8" id="KW-0238">DNA-binding</keyword>
<evidence type="ECO:0000259" key="11">
    <source>
        <dbReference type="Pfam" id="PF13361"/>
    </source>
</evidence>
<dbReference type="Gene3D" id="3.40.50.300">
    <property type="entry name" value="P-loop containing nucleotide triphosphate hydrolases"/>
    <property type="match status" value="3"/>
</dbReference>
<keyword evidence="2" id="KW-0547">Nucleotide-binding</keyword>
<feature type="domain" description="ATP-dependent helicase/deoxyribonuclease subunit B N-terminal" evidence="12">
    <location>
        <begin position="25"/>
        <end position="269"/>
    </location>
</feature>
<dbReference type="GO" id="GO:0006310">
    <property type="term" value="P:DNA recombination"/>
    <property type="evidence" value="ECO:0007669"/>
    <property type="project" value="TreeGrafter"/>
</dbReference>
<dbReference type="STRING" id="1413211.U473_07590"/>
<sequence length="1078" mass="127488">MKRIVLHKDFSPLGKGLQTIQPLSSTKKWIYLVPSGSLIPKVKEMLLDIKQPHVQKGIEVMTFDQMMRQIALNSEHSKMLTPSEQELLVKHAVEQVHREKGIIHFYESMNKTGWLHQVEMWIGEIKRAGVTPDQLIALWQEDSQKNKELAWIYEAYHQLLQKYALIDHEESYYLFLRQLELGESLHEYMGVVTDQFYDFSPIQMQVLDKLGGLGLDIIVHLAVDEQRPELFQWTLNTIDFLTNLGFQQERNTEENQEMQSKVSPTINHLKKAIFSPFPEKIDAHQSVHLLAVPGNKREVEMVAAEIKSHALGQAIPLHEMAIIVPQMERYKVVIYEVMEKAGIPIRLAKRQRLIENPFVQAIISLLKAMNGQKNDWLSMLVSPYFKWNQEIDPYQLTQIFRSCGYPMTQKSWNERFISYKQRYESKENELKKYDDVMQTIFKLAEIAPKKGMNQEYIQFINRLEQTLQIKEQIKQYFFSNPTEETAFRDLKAYEKWQEVKQELAMMDQYMEGEHGENQVDFWNWIQSLILACEKSDYDFTQGKKQGISILQPNQIRGQQFKIVFILGLVEGDFPRPIKNDWLMPDQERYELRKQGIHLNLSREYENQQKYHFYQSIASATEQLYLVYSSKNEEGKEWLRSFFIEECLECIIEETYDTKTLDVSDLVPRDFQDCAHEEQLWNKVFKENHDLIKDMLREQDEEKIRKIENGISSEKERDLLFSSYDGNLQQAQHVEEMKQWMTKKVWSTSQLNQASQCRFAYFAKDILKLTEWEEPEESMSPNEKGDLIHRVLQRFFSRFRKNGGEIFQPELQGEYEKWLLQIAEEEWQVFLHQNERTIHPVLSDLDWQKVVQDLKQIVRHEQSWRKKSGSTLYPQYLEFSFGMPIDEEMLRKEEIDPLSTTEKAEIQLATKTLVLRGKIDRIDVNDEGQFVIYDYKTGQPPENKEIKQGIHLQLPLYLFVLESLFHFPLDLAIGASFYTQGKRNDKGEIVDSRNRGIWKNDFLDQVGISNRVGSKIDEEEWQQWVEEMKIRIEQLLTEMEQGDFSVLPSTECPSYCPFQHICRKDEERIKNKIRLKEGV</sequence>
<evidence type="ECO:0000256" key="1">
    <source>
        <dbReference type="ARBA" id="ARBA00022722"/>
    </source>
</evidence>
<evidence type="ECO:0000256" key="6">
    <source>
        <dbReference type="ARBA" id="ARBA00022839"/>
    </source>
</evidence>
<dbReference type="InterPro" id="IPR014017">
    <property type="entry name" value="DNA_helicase_UvrD-like_C"/>
</dbReference>
<feature type="domain" description="UvrD-like helicase C-terminal" evidence="11">
    <location>
        <begin position="278"/>
        <end position="629"/>
    </location>
</feature>
<dbReference type="SUPFAM" id="SSF52980">
    <property type="entry name" value="Restriction endonuclease-like"/>
    <property type="match status" value="1"/>
</dbReference>
<evidence type="ECO:0000256" key="3">
    <source>
        <dbReference type="ARBA" id="ARBA00022763"/>
    </source>
</evidence>
<dbReference type="Gene3D" id="3.90.320.10">
    <property type="match status" value="1"/>
</dbReference>
<dbReference type="GO" id="GO:0004386">
    <property type="term" value="F:helicase activity"/>
    <property type="evidence" value="ECO:0007669"/>
    <property type="project" value="UniProtKB-KW"/>
</dbReference>
<dbReference type="InterPro" id="IPR011335">
    <property type="entry name" value="Restrct_endonuc-II-like"/>
</dbReference>
<keyword evidence="1" id="KW-0540">Nuclease</keyword>
<evidence type="ECO:0000259" key="10">
    <source>
        <dbReference type="Pfam" id="PF12705"/>
    </source>
</evidence>
<dbReference type="GO" id="GO:0005524">
    <property type="term" value="F:ATP binding"/>
    <property type="evidence" value="ECO:0007669"/>
    <property type="project" value="UniProtKB-KW"/>
</dbReference>
<proteinExistence type="predicted"/>
<evidence type="ECO:0000256" key="9">
    <source>
        <dbReference type="ARBA" id="ARBA00023204"/>
    </source>
</evidence>
<dbReference type="PANTHER" id="PTHR30591:SF1">
    <property type="entry name" value="RECBCD ENZYME SUBUNIT RECC"/>
    <property type="match status" value="1"/>
</dbReference>
<evidence type="ECO:0000256" key="7">
    <source>
        <dbReference type="ARBA" id="ARBA00022840"/>
    </source>
</evidence>
<evidence type="ECO:0000259" key="12">
    <source>
        <dbReference type="Pfam" id="PF21445"/>
    </source>
</evidence>
<dbReference type="InterPro" id="IPR038726">
    <property type="entry name" value="PDDEXK_AddAB-type"/>
</dbReference>
<organism evidence="13 14">
    <name type="scientific">Tepidibacillus decaturensis</name>
    <dbReference type="NCBI Taxonomy" id="1413211"/>
    <lineage>
        <taxon>Bacteria</taxon>
        <taxon>Bacillati</taxon>
        <taxon>Bacillota</taxon>
        <taxon>Bacilli</taxon>
        <taxon>Bacillales</taxon>
        <taxon>Bacillaceae</taxon>
        <taxon>Tepidibacillus</taxon>
    </lineage>
</organism>
<dbReference type="InterPro" id="IPR027417">
    <property type="entry name" value="P-loop_NTPase"/>
</dbReference>
<dbReference type="Gene3D" id="1.10.10.160">
    <property type="match status" value="1"/>
</dbReference>
<dbReference type="Pfam" id="PF21445">
    <property type="entry name" value="ADDB_N"/>
    <property type="match status" value="1"/>
</dbReference>
<keyword evidence="6" id="KW-0269">Exonuclease</keyword>
<dbReference type="GO" id="GO:0004527">
    <property type="term" value="F:exonuclease activity"/>
    <property type="evidence" value="ECO:0007669"/>
    <property type="project" value="UniProtKB-KW"/>
</dbReference>
<keyword evidence="14" id="KW-1185">Reference proteome</keyword>
<dbReference type="OrthoDB" id="9758506at2"/>
<feature type="domain" description="PD-(D/E)XK endonuclease-like" evidence="10">
    <location>
        <begin position="745"/>
        <end position="1062"/>
    </location>
</feature>
<dbReference type="Pfam" id="PF12705">
    <property type="entry name" value="PDDEXK_1"/>
    <property type="match status" value="1"/>
</dbReference>
<dbReference type="RefSeq" id="WP_068724937.1">
    <property type="nucleotide sequence ID" value="NZ_LSKU01000001.1"/>
</dbReference>
<dbReference type="GO" id="GO:0003677">
    <property type="term" value="F:DNA binding"/>
    <property type="evidence" value="ECO:0007669"/>
    <property type="project" value="UniProtKB-KW"/>
</dbReference>
<keyword evidence="5" id="KW-0347">Helicase</keyword>
<evidence type="ECO:0000313" key="14">
    <source>
        <dbReference type="Proteomes" id="UP000070352"/>
    </source>
</evidence>
<dbReference type="InterPro" id="IPR011604">
    <property type="entry name" value="PDDEXK-like_dom_sf"/>
</dbReference>
<dbReference type="InterPro" id="IPR013986">
    <property type="entry name" value="DExx_box_DNA_helicase_dom_sf"/>
</dbReference>
<keyword evidence="7" id="KW-0067">ATP-binding</keyword>
<reference evidence="13 14" key="1">
    <citation type="submission" date="2016-02" db="EMBL/GenBank/DDBJ databases">
        <title>Draft Genome for Tepidibacillus decaturensis nov. sp. Strain Z9, an Anaerobic, Moderately Thermophilic and Heterotrophic Bacterium from Deep Subsurface of the Illinois Basin, USA.</title>
        <authorList>
            <person name="Dong Y."/>
            <person name="Chang J.Y."/>
            <person name="Sanford R."/>
            <person name="Fouke B.W."/>
        </authorList>
    </citation>
    <scope>NUCLEOTIDE SEQUENCE [LARGE SCALE GENOMIC DNA]</scope>
    <source>
        <strain evidence="13 14">Z9</strain>
    </source>
</reference>
<dbReference type="AlphaFoldDB" id="A0A135L4U5"/>
<evidence type="ECO:0000256" key="2">
    <source>
        <dbReference type="ARBA" id="ARBA00022741"/>
    </source>
</evidence>
<dbReference type="SUPFAM" id="SSF52540">
    <property type="entry name" value="P-loop containing nucleoside triphosphate hydrolases"/>
    <property type="match status" value="2"/>
</dbReference>
<protein>
    <submittedName>
        <fullName evidence="13">Uncharacterized protein</fullName>
    </submittedName>
</protein>
<keyword evidence="3" id="KW-0227">DNA damage</keyword>
<comment type="caution">
    <text evidence="13">The sequence shown here is derived from an EMBL/GenBank/DDBJ whole genome shotgun (WGS) entry which is preliminary data.</text>
</comment>
<dbReference type="EMBL" id="LSKU01000001">
    <property type="protein sequence ID" value="KXG43883.1"/>
    <property type="molecule type" value="Genomic_DNA"/>
</dbReference>
<evidence type="ECO:0000256" key="8">
    <source>
        <dbReference type="ARBA" id="ARBA00023125"/>
    </source>
</evidence>
<keyword evidence="9" id="KW-0234">DNA repair</keyword>
<gene>
    <name evidence="13" type="ORF">U473_07590</name>
</gene>